<protein>
    <submittedName>
        <fullName evidence="1">Uncharacterized protein</fullName>
    </submittedName>
</protein>
<comment type="caution">
    <text evidence="1">The sequence shown here is derived from an EMBL/GenBank/DDBJ whole genome shotgun (WGS) entry which is preliminary data.</text>
</comment>
<name>A0A0F9N179_9ZZZZ</name>
<organism evidence="1">
    <name type="scientific">marine sediment metagenome</name>
    <dbReference type="NCBI Taxonomy" id="412755"/>
    <lineage>
        <taxon>unclassified sequences</taxon>
        <taxon>metagenomes</taxon>
        <taxon>ecological metagenomes</taxon>
    </lineage>
</organism>
<sequence length="138" mass="15508">MTKYEQQYRKLCHQCQNMQEDNACSVIALAVVAGCDFVAAYVSMANHGRKPGKGTTMMQLLNALERDFGIEMECMDIRGEDSAKAALDKHVSRSDIGIVEVRQHVIVYKEGQAIDNKANLAREPLFLFRIVTPKETDK</sequence>
<reference evidence="1" key="1">
    <citation type="journal article" date="2015" name="Nature">
        <title>Complex archaea that bridge the gap between prokaryotes and eukaryotes.</title>
        <authorList>
            <person name="Spang A."/>
            <person name="Saw J.H."/>
            <person name="Jorgensen S.L."/>
            <person name="Zaremba-Niedzwiedzka K."/>
            <person name="Martijn J."/>
            <person name="Lind A.E."/>
            <person name="van Eijk R."/>
            <person name="Schleper C."/>
            <person name="Guy L."/>
            <person name="Ettema T.J."/>
        </authorList>
    </citation>
    <scope>NUCLEOTIDE SEQUENCE</scope>
</reference>
<proteinExistence type="predicted"/>
<gene>
    <name evidence="1" type="ORF">LCGC14_1392120</name>
</gene>
<accession>A0A0F9N179</accession>
<dbReference type="AlphaFoldDB" id="A0A0F9N179"/>
<evidence type="ECO:0000313" key="1">
    <source>
        <dbReference type="EMBL" id="KKM75252.1"/>
    </source>
</evidence>
<dbReference type="PROSITE" id="PS51257">
    <property type="entry name" value="PROKAR_LIPOPROTEIN"/>
    <property type="match status" value="1"/>
</dbReference>
<dbReference type="EMBL" id="LAZR01009010">
    <property type="protein sequence ID" value="KKM75252.1"/>
    <property type="molecule type" value="Genomic_DNA"/>
</dbReference>